<dbReference type="Gene3D" id="1.20.5.110">
    <property type="match status" value="1"/>
</dbReference>
<keyword evidence="2" id="KW-0175">Coiled coil</keyword>
<dbReference type="InterPro" id="IPR010989">
    <property type="entry name" value="SNARE"/>
</dbReference>
<dbReference type="SUPFAM" id="SSF47661">
    <property type="entry name" value="t-snare proteins"/>
    <property type="match status" value="1"/>
</dbReference>
<dbReference type="Proteomes" id="UP000192223">
    <property type="component" value="Unplaced"/>
</dbReference>
<dbReference type="InParanoid" id="A0A1W4WNC3"/>
<evidence type="ECO:0000259" key="3">
    <source>
        <dbReference type="PROSITE" id="PS50192"/>
    </source>
</evidence>
<dbReference type="GO" id="GO:0005484">
    <property type="term" value="F:SNAP receptor activity"/>
    <property type="evidence" value="ECO:0007669"/>
    <property type="project" value="TreeGrafter"/>
</dbReference>
<dbReference type="GO" id="GO:0031201">
    <property type="term" value="C:SNARE complex"/>
    <property type="evidence" value="ECO:0007669"/>
    <property type="project" value="TreeGrafter"/>
</dbReference>
<dbReference type="SMART" id="SM00397">
    <property type="entry name" value="t_SNARE"/>
    <property type="match status" value="1"/>
</dbReference>
<evidence type="ECO:0000256" key="1">
    <source>
        <dbReference type="ARBA" id="ARBA00009063"/>
    </source>
</evidence>
<dbReference type="GO" id="GO:0005886">
    <property type="term" value="C:plasma membrane"/>
    <property type="evidence" value="ECO:0007669"/>
    <property type="project" value="TreeGrafter"/>
</dbReference>
<reference evidence="5" key="1">
    <citation type="submission" date="2025-08" db="UniProtKB">
        <authorList>
            <consortium name="RefSeq"/>
        </authorList>
    </citation>
    <scope>IDENTIFICATION</scope>
    <source>
        <tissue evidence="5">Entire body</tissue>
    </source>
</reference>
<dbReference type="PANTHER" id="PTHR19957:SF139">
    <property type="entry name" value="SYNTAXIN-17"/>
    <property type="match status" value="1"/>
</dbReference>
<evidence type="ECO:0000313" key="5">
    <source>
        <dbReference type="RefSeq" id="XP_018325419.1"/>
    </source>
</evidence>
<dbReference type="InterPro" id="IPR000727">
    <property type="entry name" value="T_SNARE_dom"/>
</dbReference>
<dbReference type="PROSITE" id="PS50192">
    <property type="entry name" value="T_SNARE"/>
    <property type="match status" value="1"/>
</dbReference>
<gene>
    <name evidence="5" type="primary">LOC108737195</name>
</gene>
<dbReference type="InterPro" id="IPR045242">
    <property type="entry name" value="Syntaxin"/>
</dbReference>
<dbReference type="GO" id="GO:0000149">
    <property type="term" value="F:SNARE binding"/>
    <property type="evidence" value="ECO:0007669"/>
    <property type="project" value="TreeGrafter"/>
</dbReference>
<dbReference type="STRING" id="224129.A0A1W4WNC3"/>
<dbReference type="FunCoup" id="A0A1W4WNC3">
    <property type="interactions" value="1763"/>
</dbReference>
<name>A0A1W4WNC3_AGRPL</name>
<sequence length="301" mass="34001">MSSLNTLSSKQPFKFVEIPLNKFTNEAIPHHKEVFKRQRNVIRELIAVSNYKQTEREIQENKRIVQQLRHLMYELDTLRTQVQDSDLDKFDSVTLSLRKDIITIICNYTELEKFALSVISQIDKEPSELEKHCYENPLAGVAQIQLQEDINDIKLAERQNTLNQVEEINNDIEELHDLYTNLNELVHNQAEQVNEVENHVQQTNENVTSGLKQIIKAAKLKRVTYPITGALIGGVIGGPIGLIGGLKIGGLAAVGCGIMGYTGGKIINKCNESNLKTSEVHLSENKENEEKLSNCVNKKDI</sequence>
<feature type="domain" description="T-SNARE coiled-coil homology" evidence="3">
    <location>
        <begin position="155"/>
        <end position="217"/>
    </location>
</feature>
<dbReference type="GO" id="GO:0012505">
    <property type="term" value="C:endomembrane system"/>
    <property type="evidence" value="ECO:0007669"/>
    <property type="project" value="TreeGrafter"/>
</dbReference>
<comment type="similarity">
    <text evidence="1">Belongs to the syntaxin family.</text>
</comment>
<dbReference type="GeneID" id="108737195"/>
<feature type="coiled-coil region" evidence="2">
    <location>
        <begin position="155"/>
        <end position="206"/>
    </location>
</feature>
<dbReference type="GO" id="GO:0006886">
    <property type="term" value="P:intracellular protein transport"/>
    <property type="evidence" value="ECO:0007669"/>
    <property type="project" value="TreeGrafter"/>
</dbReference>
<accession>A0A1W4WNC3</accession>
<organism evidence="4 5">
    <name type="scientific">Agrilus planipennis</name>
    <name type="common">Emerald ash borer</name>
    <name type="synonym">Agrilus marcopoli</name>
    <dbReference type="NCBI Taxonomy" id="224129"/>
    <lineage>
        <taxon>Eukaryota</taxon>
        <taxon>Metazoa</taxon>
        <taxon>Ecdysozoa</taxon>
        <taxon>Arthropoda</taxon>
        <taxon>Hexapoda</taxon>
        <taxon>Insecta</taxon>
        <taxon>Pterygota</taxon>
        <taxon>Neoptera</taxon>
        <taxon>Endopterygota</taxon>
        <taxon>Coleoptera</taxon>
        <taxon>Polyphaga</taxon>
        <taxon>Elateriformia</taxon>
        <taxon>Buprestoidea</taxon>
        <taxon>Buprestidae</taxon>
        <taxon>Agrilinae</taxon>
        <taxon>Agrilus</taxon>
    </lineage>
</organism>
<dbReference type="RefSeq" id="XP_018325419.1">
    <property type="nucleotide sequence ID" value="XM_018469917.2"/>
</dbReference>
<dbReference type="AlphaFoldDB" id="A0A1W4WNC3"/>
<proteinExistence type="inferred from homology"/>
<dbReference type="GO" id="GO:0006887">
    <property type="term" value="P:exocytosis"/>
    <property type="evidence" value="ECO:0007669"/>
    <property type="project" value="TreeGrafter"/>
</dbReference>
<evidence type="ECO:0000256" key="2">
    <source>
        <dbReference type="SAM" id="Coils"/>
    </source>
</evidence>
<dbReference type="GO" id="GO:0048278">
    <property type="term" value="P:vesicle docking"/>
    <property type="evidence" value="ECO:0007669"/>
    <property type="project" value="TreeGrafter"/>
</dbReference>
<keyword evidence="4" id="KW-1185">Reference proteome</keyword>
<dbReference type="GO" id="GO:0000421">
    <property type="term" value="C:autophagosome membrane"/>
    <property type="evidence" value="ECO:0007669"/>
    <property type="project" value="TreeGrafter"/>
</dbReference>
<dbReference type="GO" id="GO:0006906">
    <property type="term" value="P:vesicle fusion"/>
    <property type="evidence" value="ECO:0007669"/>
    <property type="project" value="TreeGrafter"/>
</dbReference>
<dbReference type="KEGG" id="apln:108737195"/>
<protein>
    <submittedName>
        <fullName evidence="5">Syntaxin-17</fullName>
    </submittedName>
</protein>
<evidence type="ECO:0000313" key="4">
    <source>
        <dbReference type="Proteomes" id="UP000192223"/>
    </source>
</evidence>
<dbReference type="PANTHER" id="PTHR19957">
    <property type="entry name" value="SYNTAXIN"/>
    <property type="match status" value="1"/>
</dbReference>
<dbReference type="Pfam" id="PF26585">
    <property type="entry name" value="STX17_N"/>
    <property type="match status" value="1"/>
</dbReference>
<dbReference type="OrthoDB" id="10035606at2759"/>
<dbReference type="InterPro" id="IPR059001">
    <property type="entry name" value="STX17_N"/>
</dbReference>